<keyword evidence="5" id="KW-0805">Transcription regulation</keyword>
<evidence type="ECO:0000313" key="10">
    <source>
        <dbReference type="EMBL" id="KAK8938314.1"/>
    </source>
</evidence>
<keyword evidence="6" id="KW-0804">Transcription</keyword>
<dbReference type="Pfam" id="PF13912">
    <property type="entry name" value="zf-C2H2_6"/>
    <property type="match status" value="2"/>
</dbReference>
<feature type="domain" description="C2H2-type" evidence="9">
    <location>
        <begin position="59"/>
        <end position="86"/>
    </location>
</feature>
<proteinExistence type="predicted"/>
<dbReference type="PROSITE" id="PS00028">
    <property type="entry name" value="ZINC_FINGER_C2H2_1"/>
    <property type="match status" value="2"/>
</dbReference>
<dbReference type="InterPro" id="IPR036236">
    <property type="entry name" value="Znf_C2H2_sf"/>
</dbReference>
<dbReference type="EMBL" id="JBBWWR010000021">
    <property type="protein sequence ID" value="KAK8938314.1"/>
    <property type="molecule type" value="Genomic_DNA"/>
</dbReference>
<protein>
    <submittedName>
        <fullName evidence="10">Zinc finger protein ZAT6</fullName>
    </submittedName>
</protein>
<evidence type="ECO:0000256" key="7">
    <source>
        <dbReference type="PROSITE-ProRule" id="PRU00042"/>
    </source>
</evidence>
<keyword evidence="3 7" id="KW-0863">Zinc-finger</keyword>
<evidence type="ECO:0000256" key="1">
    <source>
        <dbReference type="ARBA" id="ARBA00022723"/>
    </source>
</evidence>
<feature type="compositionally biased region" description="Gly residues" evidence="8">
    <location>
        <begin position="99"/>
        <end position="108"/>
    </location>
</feature>
<accession>A0ABR2LDZ4</accession>
<keyword evidence="1" id="KW-0479">Metal-binding</keyword>
<gene>
    <name evidence="10" type="primary">ZAT6</name>
    <name evidence="10" type="ORF">KSP40_PGU012634</name>
</gene>
<evidence type="ECO:0000256" key="3">
    <source>
        <dbReference type="ARBA" id="ARBA00022771"/>
    </source>
</evidence>
<evidence type="ECO:0000256" key="2">
    <source>
        <dbReference type="ARBA" id="ARBA00022737"/>
    </source>
</evidence>
<dbReference type="SUPFAM" id="SSF57667">
    <property type="entry name" value="beta-beta-alpha zinc fingers"/>
    <property type="match status" value="1"/>
</dbReference>
<name>A0ABR2LDZ4_9ASPA</name>
<feature type="domain" description="C2H2-type" evidence="9">
    <location>
        <begin position="110"/>
        <end position="137"/>
    </location>
</feature>
<evidence type="ECO:0000256" key="5">
    <source>
        <dbReference type="ARBA" id="ARBA00023015"/>
    </source>
</evidence>
<dbReference type="InterPro" id="IPR044653">
    <property type="entry name" value="AZF1/2/3-like"/>
</dbReference>
<dbReference type="PANTHER" id="PTHR45988:SF1">
    <property type="entry name" value="ZINC FINGER PROTEIN AZF2"/>
    <property type="match status" value="1"/>
</dbReference>
<evidence type="ECO:0000256" key="4">
    <source>
        <dbReference type="ARBA" id="ARBA00022833"/>
    </source>
</evidence>
<dbReference type="PROSITE" id="PS50157">
    <property type="entry name" value="ZINC_FINGER_C2H2_2"/>
    <property type="match status" value="2"/>
</dbReference>
<organism evidence="10 11">
    <name type="scientific">Platanthera guangdongensis</name>
    <dbReference type="NCBI Taxonomy" id="2320717"/>
    <lineage>
        <taxon>Eukaryota</taxon>
        <taxon>Viridiplantae</taxon>
        <taxon>Streptophyta</taxon>
        <taxon>Embryophyta</taxon>
        <taxon>Tracheophyta</taxon>
        <taxon>Spermatophyta</taxon>
        <taxon>Magnoliopsida</taxon>
        <taxon>Liliopsida</taxon>
        <taxon>Asparagales</taxon>
        <taxon>Orchidaceae</taxon>
        <taxon>Orchidoideae</taxon>
        <taxon>Orchideae</taxon>
        <taxon>Orchidinae</taxon>
        <taxon>Platanthera</taxon>
    </lineage>
</organism>
<comment type="caution">
    <text evidence="10">The sequence shown here is derived from an EMBL/GenBank/DDBJ whole genome shotgun (WGS) entry which is preliminary data.</text>
</comment>
<evidence type="ECO:0000256" key="6">
    <source>
        <dbReference type="ARBA" id="ARBA00023163"/>
    </source>
</evidence>
<evidence type="ECO:0000256" key="8">
    <source>
        <dbReference type="SAM" id="MobiDB-lite"/>
    </source>
</evidence>
<keyword evidence="2" id="KW-0677">Repeat</keyword>
<feature type="region of interest" description="Disordered" evidence="8">
    <location>
        <begin position="75"/>
        <end position="110"/>
    </location>
</feature>
<sequence length="181" mass="19098">MATEALLSLFSSLPSPSPRHAPPPPPHIPFFPSAEKHLALCLFSHSSGGIGQKPASPMYRCSVCGKTFASFQALGGHKSSHRRHDMPAEAARMASSGASSGGSSGGSGTHQCSLCHRRFQTGQALGGHKRLHYWESTAAASSPVSVAVRGLDLNLPPALTAEDEEEVQSPVLSKKMRFTLL</sequence>
<evidence type="ECO:0000313" key="11">
    <source>
        <dbReference type="Proteomes" id="UP001412067"/>
    </source>
</evidence>
<dbReference type="Gene3D" id="3.30.160.60">
    <property type="entry name" value="Classic Zinc Finger"/>
    <property type="match status" value="1"/>
</dbReference>
<dbReference type="InterPro" id="IPR013087">
    <property type="entry name" value="Znf_C2H2_type"/>
</dbReference>
<dbReference type="SMART" id="SM00355">
    <property type="entry name" value="ZnF_C2H2"/>
    <property type="match status" value="2"/>
</dbReference>
<evidence type="ECO:0000259" key="9">
    <source>
        <dbReference type="PROSITE" id="PS50157"/>
    </source>
</evidence>
<dbReference type="Proteomes" id="UP001412067">
    <property type="component" value="Unassembled WGS sequence"/>
</dbReference>
<reference evidence="10 11" key="1">
    <citation type="journal article" date="2022" name="Nat. Plants">
        <title>Genomes of leafy and leafless Platanthera orchids illuminate the evolution of mycoheterotrophy.</title>
        <authorList>
            <person name="Li M.H."/>
            <person name="Liu K.W."/>
            <person name="Li Z."/>
            <person name="Lu H.C."/>
            <person name="Ye Q.L."/>
            <person name="Zhang D."/>
            <person name="Wang J.Y."/>
            <person name="Li Y.F."/>
            <person name="Zhong Z.M."/>
            <person name="Liu X."/>
            <person name="Yu X."/>
            <person name="Liu D.K."/>
            <person name="Tu X.D."/>
            <person name="Liu B."/>
            <person name="Hao Y."/>
            <person name="Liao X.Y."/>
            <person name="Jiang Y.T."/>
            <person name="Sun W.H."/>
            <person name="Chen J."/>
            <person name="Chen Y.Q."/>
            <person name="Ai Y."/>
            <person name="Zhai J.W."/>
            <person name="Wu S.S."/>
            <person name="Zhou Z."/>
            <person name="Hsiao Y.Y."/>
            <person name="Wu W.L."/>
            <person name="Chen Y.Y."/>
            <person name="Lin Y.F."/>
            <person name="Hsu J.L."/>
            <person name="Li C.Y."/>
            <person name="Wang Z.W."/>
            <person name="Zhao X."/>
            <person name="Zhong W.Y."/>
            <person name="Ma X.K."/>
            <person name="Ma L."/>
            <person name="Huang J."/>
            <person name="Chen G.Z."/>
            <person name="Huang M.Z."/>
            <person name="Huang L."/>
            <person name="Peng D.H."/>
            <person name="Luo Y.B."/>
            <person name="Zou S.Q."/>
            <person name="Chen S.P."/>
            <person name="Lan S."/>
            <person name="Tsai W.C."/>
            <person name="Van de Peer Y."/>
            <person name="Liu Z.J."/>
        </authorList>
    </citation>
    <scope>NUCLEOTIDE SEQUENCE [LARGE SCALE GENOMIC DNA]</scope>
    <source>
        <strain evidence="10">Lor288</strain>
    </source>
</reference>
<keyword evidence="4" id="KW-0862">Zinc</keyword>
<keyword evidence="11" id="KW-1185">Reference proteome</keyword>
<dbReference type="PANTHER" id="PTHR45988">
    <property type="entry name" value="C2H2 TYPE ZINC FINGER TRANSCRIPTION FACTOR FAMILY-RELATED"/>
    <property type="match status" value="1"/>
</dbReference>